<organism evidence="1 2">
    <name type="scientific">Lecanicillium saksenae</name>
    <dbReference type="NCBI Taxonomy" id="468837"/>
    <lineage>
        <taxon>Eukaryota</taxon>
        <taxon>Fungi</taxon>
        <taxon>Dikarya</taxon>
        <taxon>Ascomycota</taxon>
        <taxon>Pezizomycotina</taxon>
        <taxon>Sordariomycetes</taxon>
        <taxon>Hypocreomycetidae</taxon>
        <taxon>Hypocreales</taxon>
        <taxon>Cordycipitaceae</taxon>
        <taxon>Lecanicillium</taxon>
    </lineage>
</organism>
<dbReference type="EMBL" id="JANAKD010000433">
    <property type="protein sequence ID" value="KAJ3493928.1"/>
    <property type="molecule type" value="Genomic_DNA"/>
</dbReference>
<gene>
    <name evidence="1" type="ORF">NLG97_g4411</name>
</gene>
<dbReference type="Proteomes" id="UP001148737">
    <property type="component" value="Unassembled WGS sequence"/>
</dbReference>
<evidence type="ECO:0000313" key="2">
    <source>
        <dbReference type="Proteomes" id="UP001148737"/>
    </source>
</evidence>
<accession>A0ACC1QWJ4</accession>
<reference evidence="1" key="1">
    <citation type="submission" date="2022-07" db="EMBL/GenBank/DDBJ databases">
        <title>Genome Sequence of Lecanicillium saksenae.</title>
        <authorList>
            <person name="Buettner E."/>
        </authorList>
    </citation>
    <scope>NUCLEOTIDE SEQUENCE</scope>
    <source>
        <strain evidence="1">VT-O1</strain>
    </source>
</reference>
<proteinExistence type="predicted"/>
<protein>
    <submittedName>
        <fullName evidence="1">Uncharacterized protein</fullName>
    </submittedName>
</protein>
<evidence type="ECO:0000313" key="1">
    <source>
        <dbReference type="EMBL" id="KAJ3493928.1"/>
    </source>
</evidence>
<name>A0ACC1QWJ4_9HYPO</name>
<comment type="caution">
    <text evidence="1">The sequence shown here is derived from an EMBL/GenBank/DDBJ whole genome shotgun (WGS) entry which is preliminary data.</text>
</comment>
<sequence length="1613" mass="180048">MVRPVVRLGPNEVSVTDLDAIKAIYGTKPTFQKSNFYRRIATTGQQSLFTTVDPDYHHRHRRLLASPLSEASLKSMIPQVEARVSLAIQRIREETKSRGAADVFKWWRFMTTDVIGELTFGESFRMLELGHVNEYSRDLERITKVGALRATFPALVDFSWLVPVPAFRDALKHDMNMRGYAAASVQRYKDLVKADPDNAPETLFRYMYSAEERGEIPFNELRDQAQSYLAAGTVTTAISLTYLTWAVCRHPEIQAELVKALQALPGEFTDTELRKLPLLNHIIDEALRLHSAAPSPLPRVVPAGGALVAGYWLDEGTEVSTQAYGLHRDPEIFPQPEEFIPSRWEAPTEAMLRSYMPLGRGPRMCLGQFLARIELRLAVARFFLAFPHARMSSLEGMSDKDMDPRVYVLLIPAGARCLIEALNTKYRAHLVHSTAVPSTMWKKMPKKSRLGLSFFQRIFSSPSIGALTAHQQGEAPTESSNWSMLLERYAPEFIWVCTMPYNGAYAIRMFPAEEFAGMLARGEKIAVSQAVTCSTRHYMLTELGSPTGEFYLQPDCASAYMNPSPTERRLEVMASWVHKDGRPVAVCPRNTLQRLSSHIRNEYGLQVLLGFEIEVVFMATSADADMAGPDAMVTLAEEICRALLRAGVSVRLFHAETAHNQWEFVLGPNTPVEAVDQLVQARRIIFFVARSLKWKATLHPRPVATEAGTGAHVHVSVNRQEDDAAAAVLHAEDFDHQLSFFAGILHRLRALCAFTMPLDVSYDRVQHGIWSGGEYVCWGWHNRETPMRRVENNRFEMKTVCGTANPYIAMAAILAAGSIGLRERLRLTLLDCPGDPSNLSPGKRQALGISATFVNMNMTRSQTTRINAPATLDPLAVAVGLLMSCRSTDYFAYEIEDTWHIGIHCYASLVIDSQGKYAHKQVANGNRVCLPVQDRPLNDIARGFCSEYSKHGKIFGQVAFNFSAHVAGQSYIPGSWPLLSLMVPGVHMAICSSHVTVHGNQGNSVEGFVDLICSQLNDRTLDVARPRFLPVAVGKDSDGFQERVKRAVANIKAAKYTMAIPSRVVHVPSRLDMLATLYHGRRANTPRRAFTFRHGEFEATGFSPEVVLSFKDGTVFTEALAGTQTCEKAASKPLHDDPKEVMEHLVAVRGAMRRLRHICEEGTVVISELMSTVTRGNVCHLYSRISGSVLQGKSGWDSIRCNITVPALPKERNAEAIEAFEPMPRELYGGSIVMVDGEDTFEAALVLRTVFQDQNRKWLQAGAGITALSDPVREFTETCEKLASIAPYLQRKVSLVDRFVDDVRPLRLAIIGGGVAGILAGILLPAKVEHLSLTIFEKNADLGGTWLENVYPGVRCDTPAHAYQATFCHKTDWSETFPPGSEILQYWQSLALKHGVYEAVRLRHKVEAAEWDGEACRWTLKVRNLDEGHSVTEVFDFVLTCAGRLNAWKLPDYPGLEDYKGVLRHTWNWDTSFDCEGRTVAVIGNGASGVQVVPNLQKVVSHLYHFARSSTWVGPTAGEAPSTKAETPPQVVDERPNERKWLSEYLSYRKGIEDRAWRGFRGFLRGSAENKGLQDRFTVAIRKHLKARPDILENFIPPFAPNCRRQTQGPGRR</sequence>
<keyword evidence="2" id="KW-1185">Reference proteome</keyword>